<dbReference type="CDD" id="cd12797">
    <property type="entry name" value="M23_peptidase"/>
    <property type="match status" value="1"/>
</dbReference>
<feature type="chain" id="PRO_5042206587" evidence="2">
    <location>
        <begin position="23"/>
        <end position="385"/>
    </location>
</feature>
<keyword evidence="1" id="KW-0175">Coiled coil</keyword>
<feature type="coiled-coil region" evidence="1">
    <location>
        <begin position="27"/>
        <end position="96"/>
    </location>
</feature>
<evidence type="ECO:0000256" key="1">
    <source>
        <dbReference type="SAM" id="Coils"/>
    </source>
</evidence>
<feature type="domain" description="M23ase beta-sheet core" evidence="3">
    <location>
        <begin position="284"/>
        <end position="377"/>
    </location>
</feature>
<evidence type="ECO:0000259" key="3">
    <source>
        <dbReference type="Pfam" id="PF01551"/>
    </source>
</evidence>
<evidence type="ECO:0000313" key="4">
    <source>
        <dbReference type="EMBL" id="MCP1673353.1"/>
    </source>
</evidence>
<dbReference type="InterPro" id="IPR050570">
    <property type="entry name" value="Cell_wall_metabolism_enzyme"/>
</dbReference>
<protein>
    <submittedName>
        <fullName evidence="4">Septal ring factor EnvC (AmiA/AmiB activator)</fullName>
    </submittedName>
</protein>
<proteinExistence type="predicted"/>
<comment type="caution">
    <text evidence="4">The sequence shown here is derived from an EMBL/GenBank/DDBJ whole genome shotgun (WGS) entry which is preliminary data.</text>
</comment>
<dbReference type="AlphaFoldDB" id="A0AAE3KBA6"/>
<dbReference type="InterPro" id="IPR011055">
    <property type="entry name" value="Dup_hybrid_motif"/>
</dbReference>
<dbReference type="EMBL" id="JALJXV010000001">
    <property type="protein sequence ID" value="MCP1673353.1"/>
    <property type="molecule type" value="Genomic_DNA"/>
</dbReference>
<dbReference type="PANTHER" id="PTHR21666:SF270">
    <property type="entry name" value="MUREIN HYDROLASE ACTIVATOR ENVC"/>
    <property type="match status" value="1"/>
</dbReference>
<dbReference type="Proteomes" id="UP001205843">
    <property type="component" value="Unassembled WGS sequence"/>
</dbReference>
<dbReference type="Gene3D" id="6.10.250.3150">
    <property type="match status" value="1"/>
</dbReference>
<sequence length="385" mass="43052">MISKCFVHACAFLLLLALTALAGANDYQDRQRELEALRAEMQTIERRLQERHGRADRISNELGAVEQAIGETVRRLQEVAEARAENQSRLADLDRERRAREVDVAEHRDYLRAAIREAYAQGNQPLLKVLLNQTDPAAVDRLMVYFDYLGRARQERIATALEQLRGLAEVEQALAEQRASLVALEREQRAQAETLGRQRDERAEVLASLQSTIADDSRRLDVLAEDEAGLQALLDDLRSALADIPEQGLERPSFQARRGELPWPAEGRVLTRFGSREGRHDGEWRGVTIGAEAGTPIRAVSDGRVVFANWLRGFGLLLIIDHGDGYMTLYGHNDGLYADVGDWVDEGQLIAAAGNSGGRDRTGVYFEIRAAGQPQDPLPWLRQRS</sequence>
<keyword evidence="5" id="KW-1185">Reference proteome</keyword>
<dbReference type="Gene3D" id="2.70.70.10">
    <property type="entry name" value="Glucose Permease (Domain IIA)"/>
    <property type="match status" value="1"/>
</dbReference>
<dbReference type="GO" id="GO:0004222">
    <property type="term" value="F:metalloendopeptidase activity"/>
    <property type="evidence" value="ECO:0007669"/>
    <property type="project" value="TreeGrafter"/>
</dbReference>
<feature type="signal peptide" evidence="2">
    <location>
        <begin position="1"/>
        <end position="22"/>
    </location>
</feature>
<name>A0AAE3KBA6_9GAMM</name>
<keyword evidence="2" id="KW-0732">Signal</keyword>
<reference evidence="4" key="1">
    <citation type="submission" date="2022-03" db="EMBL/GenBank/DDBJ databases">
        <title>Genomic Encyclopedia of Type Strains, Phase III (KMG-III): the genomes of soil and plant-associated and newly described type strains.</title>
        <authorList>
            <person name="Whitman W."/>
        </authorList>
    </citation>
    <scope>NUCLEOTIDE SEQUENCE</scope>
    <source>
        <strain evidence="4">ANL 6-2</strain>
    </source>
</reference>
<organism evidence="4 5">
    <name type="scientific">Natronocella acetinitrilica</name>
    <dbReference type="NCBI Taxonomy" id="414046"/>
    <lineage>
        <taxon>Bacteria</taxon>
        <taxon>Pseudomonadati</taxon>
        <taxon>Pseudomonadota</taxon>
        <taxon>Gammaproteobacteria</taxon>
        <taxon>Chromatiales</taxon>
        <taxon>Ectothiorhodospiraceae</taxon>
        <taxon>Natronocella</taxon>
    </lineage>
</organism>
<dbReference type="Pfam" id="PF01551">
    <property type="entry name" value="Peptidase_M23"/>
    <property type="match status" value="1"/>
</dbReference>
<dbReference type="PANTHER" id="PTHR21666">
    <property type="entry name" value="PEPTIDASE-RELATED"/>
    <property type="match status" value="1"/>
</dbReference>
<dbReference type="FunFam" id="2.70.70.10:FF:000003">
    <property type="entry name" value="Murein hydrolase activator EnvC"/>
    <property type="match status" value="1"/>
</dbReference>
<evidence type="ECO:0000313" key="5">
    <source>
        <dbReference type="Proteomes" id="UP001205843"/>
    </source>
</evidence>
<dbReference type="SUPFAM" id="SSF51261">
    <property type="entry name" value="Duplicated hybrid motif"/>
    <property type="match status" value="1"/>
</dbReference>
<evidence type="ECO:0000256" key="2">
    <source>
        <dbReference type="SAM" id="SignalP"/>
    </source>
</evidence>
<gene>
    <name evidence="4" type="ORF">J2T57_000445</name>
</gene>
<accession>A0AAE3KBA6</accession>
<dbReference type="InterPro" id="IPR016047">
    <property type="entry name" value="M23ase_b-sheet_dom"/>
</dbReference>